<dbReference type="CDD" id="cd10970">
    <property type="entry name" value="CE4_DAC_u1_6s"/>
    <property type="match status" value="1"/>
</dbReference>
<accession>A0A7D6GR92</accession>
<dbReference type="OrthoDB" id="248140at2157"/>
<dbReference type="AlphaFoldDB" id="A0A7D6GR92"/>
<dbReference type="PROSITE" id="PS51257">
    <property type="entry name" value="PROKAR_LIPOPROTEIN"/>
    <property type="match status" value="1"/>
</dbReference>
<dbReference type="Gene3D" id="3.20.20.370">
    <property type="entry name" value="Glycoside hydrolase/deacetylase"/>
    <property type="match status" value="1"/>
</dbReference>
<evidence type="ECO:0000256" key="1">
    <source>
        <dbReference type="SAM" id="MobiDB-lite"/>
    </source>
</evidence>
<protein>
    <recommendedName>
        <fullName evidence="4">Polysaccharide deacetylase family protein</fullName>
    </recommendedName>
</protein>
<gene>
    <name evidence="2" type="ORF">HYG81_17260</name>
</gene>
<dbReference type="GO" id="GO:0005975">
    <property type="term" value="P:carbohydrate metabolic process"/>
    <property type="evidence" value="ECO:0007669"/>
    <property type="project" value="InterPro"/>
</dbReference>
<dbReference type="GeneID" id="56144991"/>
<keyword evidence="3" id="KW-1185">Reference proteome</keyword>
<organism evidence="2 3">
    <name type="scientific">Natrinema zhouii</name>
    <dbReference type="NCBI Taxonomy" id="1710539"/>
    <lineage>
        <taxon>Archaea</taxon>
        <taxon>Methanobacteriati</taxon>
        <taxon>Methanobacteriota</taxon>
        <taxon>Stenosarchaea group</taxon>
        <taxon>Halobacteria</taxon>
        <taxon>Halobacteriales</taxon>
        <taxon>Natrialbaceae</taxon>
        <taxon>Natrinema</taxon>
    </lineage>
</organism>
<evidence type="ECO:0008006" key="4">
    <source>
        <dbReference type="Google" id="ProtNLM"/>
    </source>
</evidence>
<evidence type="ECO:0000313" key="3">
    <source>
        <dbReference type="Proteomes" id="UP000510869"/>
    </source>
</evidence>
<dbReference type="KEGG" id="nay:HYG81_17260"/>
<evidence type="ECO:0000313" key="2">
    <source>
        <dbReference type="EMBL" id="QLK25803.1"/>
    </source>
</evidence>
<dbReference type="EMBL" id="CP059154">
    <property type="protein sequence ID" value="QLK25803.1"/>
    <property type="molecule type" value="Genomic_DNA"/>
</dbReference>
<dbReference type="Proteomes" id="UP000510869">
    <property type="component" value="Chromosome"/>
</dbReference>
<dbReference type="InterPro" id="IPR011330">
    <property type="entry name" value="Glyco_hydro/deAcase_b/a-brl"/>
</dbReference>
<dbReference type="Gene3D" id="2.60.120.260">
    <property type="entry name" value="Galactose-binding domain-like"/>
    <property type="match status" value="1"/>
</dbReference>
<dbReference type="SUPFAM" id="SSF88713">
    <property type="entry name" value="Glycoside hydrolase/deacetylase"/>
    <property type="match status" value="1"/>
</dbReference>
<dbReference type="RefSeq" id="WP_180840986.1">
    <property type="nucleotide sequence ID" value="NZ_CP059154.1"/>
</dbReference>
<feature type="region of interest" description="Disordered" evidence="1">
    <location>
        <begin position="30"/>
        <end position="62"/>
    </location>
</feature>
<name>A0A7D6GR92_9EURY</name>
<proteinExistence type="predicted"/>
<sequence length="420" mass="46586">MTNRNRRSFVTTVAAAGTLGLSGCLSQLREWSGGDTSSPDSTPNEDTDQSGTNGLPELPGESIEDFESLDDWVTMIDAGTLEAGTDDPYGGSQSARLTANEDTEYAAIYRAVDGMDLSGSNLSLAVKFTGLEQLRLTLELFAPNSRNAHVFHRTLIGPSDRWVRVDFGTDRIETQPNLSDVREIRLTARRRGDPSGSIDCQVDDLRTVDQPETGKVMLLFDGMLESHYTEAFDRMESYGYAGVEALMPEAVGRGDRLTIDRLQELSDAGWDMAARPRTGSSFLHEYSPEEQERMIRDTKRYLESRGFEDGAKHFVTPRNVLTPTARDLVEEYHEQTFRFGGGPNGLPLTDPHNLGFFSGAADDETETYIDYAAEYGQLAVLQFDYIGTEDGISEREFERVLEYIDGQNVEVVSATDLLES</sequence>
<reference evidence="2 3" key="1">
    <citation type="submission" date="2020-07" db="EMBL/GenBank/DDBJ databases">
        <title>Natrinema (YPL30) sp. nov. and Haloterrigena xxxxxx (YPL8) sp. nov., isolated from a salt mine.</title>
        <authorList>
            <person name="Cui H."/>
        </authorList>
    </citation>
    <scope>NUCLEOTIDE SEQUENCE [LARGE SCALE GENOMIC DNA]</scope>
    <source>
        <strain evidence="2 3">YPL13</strain>
    </source>
</reference>